<dbReference type="FunFam" id="3.30.40.10:FF:000018">
    <property type="entry name" value="Synaptotagmin-like 5, isoform CRA_a"/>
    <property type="match status" value="1"/>
</dbReference>
<dbReference type="InterPro" id="IPR041282">
    <property type="entry name" value="FYVE_2"/>
</dbReference>
<name>A0A3P8WBA8_CYNSE</name>
<evidence type="ECO:0000313" key="2">
    <source>
        <dbReference type="Ensembl" id="ENSCSEP00000023752.1"/>
    </source>
</evidence>
<dbReference type="GO" id="GO:0006886">
    <property type="term" value="P:intracellular protein transport"/>
    <property type="evidence" value="ECO:0007669"/>
    <property type="project" value="InterPro"/>
</dbReference>
<dbReference type="GO" id="GO:0003779">
    <property type="term" value="F:actin binding"/>
    <property type="evidence" value="ECO:0007669"/>
    <property type="project" value="TreeGrafter"/>
</dbReference>
<dbReference type="InterPro" id="IPR051745">
    <property type="entry name" value="Intracell_Transport_Effector"/>
</dbReference>
<dbReference type="PANTHER" id="PTHR14555:SF1">
    <property type="entry name" value="MELANOPHILIN"/>
    <property type="match status" value="1"/>
</dbReference>
<dbReference type="GO" id="GO:0017022">
    <property type="term" value="F:myosin binding"/>
    <property type="evidence" value="ECO:0007669"/>
    <property type="project" value="TreeGrafter"/>
</dbReference>
<organism evidence="2 3">
    <name type="scientific">Cynoglossus semilaevis</name>
    <name type="common">Tongue sole</name>
    <dbReference type="NCBI Taxonomy" id="244447"/>
    <lineage>
        <taxon>Eukaryota</taxon>
        <taxon>Metazoa</taxon>
        <taxon>Chordata</taxon>
        <taxon>Craniata</taxon>
        <taxon>Vertebrata</taxon>
        <taxon>Euteleostomi</taxon>
        <taxon>Actinopterygii</taxon>
        <taxon>Neopterygii</taxon>
        <taxon>Teleostei</taxon>
        <taxon>Neoteleostei</taxon>
        <taxon>Acanthomorphata</taxon>
        <taxon>Carangaria</taxon>
        <taxon>Pleuronectiformes</taxon>
        <taxon>Pleuronectoidei</taxon>
        <taxon>Cynoglossidae</taxon>
        <taxon>Cynoglossinae</taxon>
        <taxon>Cynoglossus</taxon>
    </lineage>
</organism>
<dbReference type="GO" id="GO:0031267">
    <property type="term" value="F:small GTPase binding"/>
    <property type="evidence" value="ECO:0007669"/>
    <property type="project" value="InterPro"/>
</dbReference>
<dbReference type="Pfam" id="PF02318">
    <property type="entry name" value="FYVE_2"/>
    <property type="match status" value="1"/>
</dbReference>
<reference evidence="2 3" key="1">
    <citation type="journal article" date="2014" name="Nat. Genet.">
        <title>Whole-genome sequence of a flatfish provides insights into ZW sex chromosome evolution and adaptation to a benthic lifestyle.</title>
        <authorList>
            <person name="Chen S."/>
            <person name="Zhang G."/>
            <person name="Shao C."/>
            <person name="Huang Q."/>
            <person name="Liu G."/>
            <person name="Zhang P."/>
            <person name="Song W."/>
            <person name="An N."/>
            <person name="Chalopin D."/>
            <person name="Volff J.N."/>
            <person name="Hong Y."/>
            <person name="Li Q."/>
            <person name="Sha Z."/>
            <person name="Zhou H."/>
            <person name="Xie M."/>
            <person name="Yu Q."/>
            <person name="Liu Y."/>
            <person name="Xiang H."/>
            <person name="Wang N."/>
            <person name="Wu K."/>
            <person name="Yang C."/>
            <person name="Zhou Q."/>
            <person name="Liao X."/>
            <person name="Yang L."/>
            <person name="Hu Q."/>
            <person name="Zhang J."/>
            <person name="Meng L."/>
            <person name="Jin L."/>
            <person name="Tian Y."/>
            <person name="Lian J."/>
            <person name="Yang J."/>
            <person name="Miao G."/>
            <person name="Liu S."/>
            <person name="Liang Z."/>
            <person name="Yan F."/>
            <person name="Li Y."/>
            <person name="Sun B."/>
            <person name="Zhang H."/>
            <person name="Zhang J."/>
            <person name="Zhu Y."/>
            <person name="Du M."/>
            <person name="Zhao Y."/>
            <person name="Schartl M."/>
            <person name="Tang Q."/>
            <person name="Wang J."/>
        </authorList>
    </citation>
    <scope>NUCLEOTIDE SEQUENCE</scope>
</reference>
<evidence type="ECO:0000259" key="1">
    <source>
        <dbReference type="PROSITE" id="PS50916"/>
    </source>
</evidence>
<dbReference type="AlphaFoldDB" id="A0A3P8WBA8"/>
<dbReference type="OMA" id="CCIRCLQ"/>
<dbReference type="GO" id="GO:0030864">
    <property type="term" value="C:cortical actin cytoskeleton"/>
    <property type="evidence" value="ECO:0007669"/>
    <property type="project" value="TreeGrafter"/>
</dbReference>
<dbReference type="Ensembl" id="ENSCSET00000024065.1">
    <property type="protein sequence ID" value="ENSCSEP00000023752.1"/>
    <property type="gene ID" value="ENSCSEG00000015137.1"/>
</dbReference>
<dbReference type="SUPFAM" id="SSF57903">
    <property type="entry name" value="FYVE/PHD zinc finger"/>
    <property type="match status" value="1"/>
</dbReference>
<evidence type="ECO:0000313" key="3">
    <source>
        <dbReference type="Proteomes" id="UP000265120"/>
    </source>
</evidence>
<dbReference type="PROSITE" id="PS50916">
    <property type="entry name" value="RABBD"/>
    <property type="match status" value="1"/>
</dbReference>
<dbReference type="InterPro" id="IPR010911">
    <property type="entry name" value="Rab_BD"/>
</dbReference>
<proteinExistence type="predicted"/>
<reference evidence="2" key="3">
    <citation type="submission" date="2025-09" db="UniProtKB">
        <authorList>
            <consortium name="Ensembl"/>
        </authorList>
    </citation>
    <scope>IDENTIFICATION</scope>
</reference>
<sequence length="161" mass="19174">MGCWVKNLDLSRLSDEEAKHVWRVVQRDFDLRKKEEVRLGDLKTRVKREDIKRELLGQWSGRTAAYCIHCLQPFKFLLKSKRRCVDCELFICKACSRYNKTDRGYVCDSCHMVRVLKTGTLEWYYENLRTRFRNFGSVKVMQSLFKRLRTDRGESTGESMS</sequence>
<keyword evidence="3" id="KW-1185">Reference proteome</keyword>
<dbReference type="InterPro" id="IPR013083">
    <property type="entry name" value="Znf_RING/FYVE/PHD"/>
</dbReference>
<accession>A0A3P8WBA8</accession>
<dbReference type="Proteomes" id="UP000265120">
    <property type="component" value="Chromosome 16"/>
</dbReference>
<dbReference type="InParanoid" id="A0A3P8WBA8"/>
<feature type="domain" description="RabBD" evidence="1">
    <location>
        <begin position="7"/>
        <end position="127"/>
    </location>
</feature>
<reference evidence="2" key="2">
    <citation type="submission" date="2025-08" db="UniProtKB">
        <authorList>
            <consortium name="Ensembl"/>
        </authorList>
    </citation>
    <scope>IDENTIFICATION</scope>
</reference>
<dbReference type="PANTHER" id="PTHR14555">
    <property type="entry name" value="MYELIN-ASSOCIATED OLIGODENDROCYTIC BASIC PROTEIN MOBP -RELATED"/>
    <property type="match status" value="1"/>
</dbReference>
<protein>
    <recommendedName>
        <fullName evidence="1">RabBD domain-containing protein</fullName>
    </recommendedName>
</protein>
<dbReference type="GeneTree" id="ENSGT00950000183138"/>
<dbReference type="Gene3D" id="3.30.40.10">
    <property type="entry name" value="Zinc/RING finger domain, C3HC4 (zinc finger)"/>
    <property type="match status" value="1"/>
</dbReference>
<dbReference type="InterPro" id="IPR011011">
    <property type="entry name" value="Znf_FYVE_PHD"/>
</dbReference>